<name>A0ABP9CJ34_9SPHI</name>
<dbReference type="EMBL" id="BAABIQ010000044">
    <property type="protein sequence ID" value="GAA4808573.1"/>
    <property type="molecule type" value="Genomic_DNA"/>
</dbReference>
<dbReference type="RefSeq" id="WP_345235332.1">
    <property type="nucleotide sequence ID" value="NZ_BAABIQ010000044.1"/>
</dbReference>
<evidence type="ECO:0008006" key="3">
    <source>
        <dbReference type="Google" id="ProtNLM"/>
    </source>
</evidence>
<dbReference type="InterPro" id="IPR018550">
    <property type="entry name" value="Lipid-A_deacylase-rel"/>
</dbReference>
<gene>
    <name evidence="1" type="ORF">GCM10023231_42320</name>
</gene>
<dbReference type="Gene3D" id="2.40.160.20">
    <property type="match status" value="1"/>
</dbReference>
<organism evidence="1 2">
    <name type="scientific">Olivibacter ginsenosidimutans</name>
    <dbReference type="NCBI Taxonomy" id="1176537"/>
    <lineage>
        <taxon>Bacteria</taxon>
        <taxon>Pseudomonadati</taxon>
        <taxon>Bacteroidota</taxon>
        <taxon>Sphingobacteriia</taxon>
        <taxon>Sphingobacteriales</taxon>
        <taxon>Sphingobacteriaceae</taxon>
        <taxon>Olivibacter</taxon>
    </lineage>
</organism>
<protein>
    <recommendedName>
        <fullName evidence="3">Acyloxyacyl hydrolase</fullName>
    </recommendedName>
</protein>
<comment type="caution">
    <text evidence="1">The sequence shown here is derived from an EMBL/GenBank/DDBJ whole genome shotgun (WGS) entry which is preliminary data.</text>
</comment>
<reference evidence="2" key="1">
    <citation type="journal article" date="2019" name="Int. J. Syst. Evol. Microbiol.">
        <title>The Global Catalogue of Microorganisms (GCM) 10K type strain sequencing project: providing services to taxonomists for standard genome sequencing and annotation.</title>
        <authorList>
            <consortium name="The Broad Institute Genomics Platform"/>
            <consortium name="The Broad Institute Genome Sequencing Center for Infectious Disease"/>
            <person name="Wu L."/>
            <person name="Ma J."/>
        </authorList>
    </citation>
    <scope>NUCLEOTIDE SEQUENCE [LARGE SCALE GENOMIC DNA]</scope>
    <source>
        <strain evidence="2">JCM 18200</strain>
    </source>
</reference>
<proteinExistence type="predicted"/>
<evidence type="ECO:0000313" key="1">
    <source>
        <dbReference type="EMBL" id="GAA4808573.1"/>
    </source>
</evidence>
<dbReference type="Pfam" id="PF09411">
    <property type="entry name" value="PagL"/>
    <property type="match status" value="1"/>
</dbReference>
<accession>A0ABP9CJ34</accession>
<evidence type="ECO:0000313" key="2">
    <source>
        <dbReference type="Proteomes" id="UP001501411"/>
    </source>
</evidence>
<sequence length="391" mass="43983">MQKLFRISCVFTLFFLVDHLKLTAQFHPRIIVVDSSAKAEKRKHLVIQLEHENGGILTGNERAKESLEEAYYNALNVKVGWQTKRGGDMYNQLFNYPIYGVGLYSSTFGLSHVGNPYAVYGFVSVPIRPRVGHRFNFSYRIALGLSGRFNPYNEDENPFNLIIGTKNNVFIDFGGQVNYSLSKHFQVGVGLAFHHFSNGALKLPNTGINLLPFTAAISYIPNGQPFDFSKDDLGPNPKDHELQFSYAFGLKQLDMDNPKKYFKSTLGLFWSRFAGYKWRLGLGANVFYSASGNDRAVAGDDAGSFGALFSGGPAFYVDHLLTSRLYLNGNIGYYLHRNTFNKESSAVFLRIGARYDVWRNLFAGVSIKAHGGKADFIEWTTGYTLDLRKKK</sequence>
<dbReference type="Proteomes" id="UP001501411">
    <property type="component" value="Unassembled WGS sequence"/>
</dbReference>
<keyword evidence="2" id="KW-1185">Reference proteome</keyword>